<gene>
    <name evidence="9" type="ORF">GZ77_17570</name>
</gene>
<evidence type="ECO:0000256" key="6">
    <source>
        <dbReference type="PIRSR" id="PIRSR000188-2"/>
    </source>
</evidence>
<dbReference type="SUPFAM" id="SSF51735">
    <property type="entry name" value="NAD(P)-binding Rossmann-fold domains"/>
    <property type="match status" value="1"/>
</dbReference>
<dbReference type="InterPro" id="IPR006096">
    <property type="entry name" value="Glu/Leu/Phe/Val/Trp_DH_C"/>
</dbReference>
<evidence type="ECO:0000256" key="3">
    <source>
        <dbReference type="ARBA" id="ARBA00023002"/>
    </source>
</evidence>
<keyword evidence="10" id="KW-1185">Reference proteome</keyword>
<dbReference type="Gene3D" id="3.40.50.10860">
    <property type="entry name" value="Leucine Dehydrogenase, chain A, domain 1"/>
    <property type="match status" value="1"/>
</dbReference>
<feature type="domain" description="Glutamate/phenylalanine/leucine/valine/L-tryptophan dehydrogenase C-terminal" evidence="8">
    <location>
        <begin position="138"/>
        <end position="346"/>
    </location>
</feature>
<dbReference type="EMBL" id="JOKG01000004">
    <property type="protein sequence ID" value="KEQ12360.1"/>
    <property type="molecule type" value="Genomic_DNA"/>
</dbReference>
<dbReference type="PANTHER" id="PTHR42722">
    <property type="entry name" value="LEUCINE DEHYDROGENASE"/>
    <property type="match status" value="1"/>
</dbReference>
<dbReference type="GO" id="GO:0000166">
    <property type="term" value="F:nucleotide binding"/>
    <property type="evidence" value="ECO:0007669"/>
    <property type="project" value="UniProtKB-KW"/>
</dbReference>
<feature type="binding site" evidence="6">
    <location>
        <begin position="175"/>
        <end position="180"/>
    </location>
    <ligand>
        <name>NAD(+)</name>
        <dbReference type="ChEBI" id="CHEBI:57540"/>
    </ligand>
</feature>
<keyword evidence="4 6" id="KW-0520">NAD</keyword>
<dbReference type="InterPro" id="IPR016211">
    <property type="entry name" value="Glu/Phe/Leu/Val/Trp_DH_bac/arc"/>
</dbReference>
<evidence type="ECO:0000256" key="1">
    <source>
        <dbReference type="ARBA" id="ARBA00003868"/>
    </source>
</evidence>
<dbReference type="InterPro" id="IPR006095">
    <property type="entry name" value="Glu/Leu/Phe/Val/Trp_DH"/>
</dbReference>
<evidence type="ECO:0000256" key="7">
    <source>
        <dbReference type="RuleBase" id="RU004417"/>
    </source>
</evidence>
<comment type="similarity">
    <text evidence="2 7">Belongs to the Glu/Leu/Phe/Val dehydrogenases family.</text>
</comment>
<dbReference type="GO" id="GO:0016639">
    <property type="term" value="F:oxidoreductase activity, acting on the CH-NH2 group of donors, NAD or NADP as acceptor"/>
    <property type="evidence" value="ECO:0007669"/>
    <property type="project" value="InterPro"/>
</dbReference>
<feature type="active site" description="Proton donor/acceptor" evidence="5">
    <location>
        <position position="78"/>
    </location>
</feature>
<dbReference type="PIRSF" id="PIRSF000188">
    <property type="entry name" value="Phe_leu_dh"/>
    <property type="match status" value="1"/>
</dbReference>
<sequence length="348" mass="37831">MFRQIAEARMNDIHIKHDEHSGLKSIIAIHNTRRGPSLGGCRFIPYPSFDDAVTDAIRLAQGMSYKAALAGLDLGGGKSVIMMPEGDYDRTELFSAFGRFVEELGGRYITAMDSGTRVSDMDVIASQTRHVTCTSSSGNPAPSTAKGVYYGILSTLKAHKEFGSSLKGMTIAVQGLGNVGYALCQLLHRGGAKLIVSDIDEARIEQCIREFGAKAVSPEAIHSTPCDIFSPCGLGGILNEETIDQLQCGAVAGSANNQLLTPECGEQLFKRDILYAPDYLINAGGLIFVAMAYSRKSHHELNLRIKSIGETLLQIFRRQQQQQEPVNRIADQMAEAMLFGDELRQLSA</sequence>
<dbReference type="InterPro" id="IPR006097">
    <property type="entry name" value="Glu/Leu/Phe/Val/Trp_DH_dimer"/>
</dbReference>
<evidence type="ECO:0000256" key="4">
    <source>
        <dbReference type="ARBA" id="ARBA00023027"/>
    </source>
</evidence>
<dbReference type="PRINTS" id="PR00082">
    <property type="entry name" value="GLFDHDRGNASE"/>
</dbReference>
<dbReference type="InterPro" id="IPR036291">
    <property type="entry name" value="NAD(P)-bd_dom_sf"/>
</dbReference>
<evidence type="ECO:0000313" key="10">
    <source>
        <dbReference type="Proteomes" id="UP000028006"/>
    </source>
</evidence>
<evidence type="ECO:0000259" key="8">
    <source>
        <dbReference type="SMART" id="SM00839"/>
    </source>
</evidence>
<reference evidence="9 10" key="1">
    <citation type="submission" date="2014-06" db="EMBL/GenBank/DDBJ databases">
        <title>Whole Genome Sequences of Three Symbiotic Endozoicomonas Bacteria.</title>
        <authorList>
            <person name="Neave M.J."/>
            <person name="Apprill A."/>
            <person name="Voolstra C.R."/>
        </authorList>
    </citation>
    <scope>NUCLEOTIDE SEQUENCE [LARGE SCALE GENOMIC DNA]</scope>
    <source>
        <strain evidence="9 10">LMG 24815</strain>
    </source>
</reference>
<proteinExistence type="inferred from homology"/>
<dbReference type="GO" id="GO:0006520">
    <property type="term" value="P:amino acid metabolic process"/>
    <property type="evidence" value="ECO:0007669"/>
    <property type="project" value="InterPro"/>
</dbReference>
<dbReference type="CDD" id="cd01075">
    <property type="entry name" value="NAD_bind_Leu_Phe_Val_DH"/>
    <property type="match status" value="1"/>
</dbReference>
<dbReference type="Pfam" id="PF02812">
    <property type="entry name" value="ELFV_dehydrog_N"/>
    <property type="match status" value="1"/>
</dbReference>
<keyword evidence="3 7" id="KW-0560">Oxidoreductase</keyword>
<dbReference type="Proteomes" id="UP000028006">
    <property type="component" value="Unassembled WGS sequence"/>
</dbReference>
<dbReference type="AlphaFoldDB" id="A0A081N1N7"/>
<protein>
    <submittedName>
        <fullName evidence="9">Amino acid dehydrogenase</fullName>
    </submittedName>
</protein>
<comment type="caution">
    <text evidence="9">The sequence shown here is derived from an EMBL/GenBank/DDBJ whole genome shotgun (WGS) entry which is preliminary data.</text>
</comment>
<dbReference type="PANTHER" id="PTHR42722:SF1">
    <property type="entry name" value="VALINE DEHYDROGENASE"/>
    <property type="match status" value="1"/>
</dbReference>
<evidence type="ECO:0000313" key="9">
    <source>
        <dbReference type="EMBL" id="KEQ12360.1"/>
    </source>
</evidence>
<organism evidence="9 10">
    <name type="scientific">Endozoicomonas montiporae</name>
    <dbReference type="NCBI Taxonomy" id="1027273"/>
    <lineage>
        <taxon>Bacteria</taxon>
        <taxon>Pseudomonadati</taxon>
        <taxon>Pseudomonadota</taxon>
        <taxon>Gammaproteobacteria</taxon>
        <taxon>Oceanospirillales</taxon>
        <taxon>Endozoicomonadaceae</taxon>
        <taxon>Endozoicomonas</taxon>
    </lineage>
</organism>
<dbReference type="SUPFAM" id="SSF53223">
    <property type="entry name" value="Aminoacid dehydrogenase-like, N-terminal domain"/>
    <property type="match status" value="1"/>
</dbReference>
<dbReference type="InterPro" id="IPR046346">
    <property type="entry name" value="Aminoacid_DH-like_N_sf"/>
</dbReference>
<accession>A0A081N1N7</accession>
<dbReference type="RefSeq" id="WP_034877724.1">
    <property type="nucleotide sequence ID" value="NZ_JOKG01000004.1"/>
</dbReference>
<dbReference type="Pfam" id="PF00208">
    <property type="entry name" value="ELFV_dehydrog"/>
    <property type="match status" value="2"/>
</dbReference>
<keyword evidence="6" id="KW-0547">Nucleotide-binding</keyword>
<evidence type="ECO:0000256" key="2">
    <source>
        <dbReference type="ARBA" id="ARBA00006382"/>
    </source>
</evidence>
<name>A0A081N1N7_9GAMM</name>
<dbReference type="eggNOG" id="COG0334">
    <property type="taxonomic scope" value="Bacteria"/>
</dbReference>
<dbReference type="SMART" id="SM00839">
    <property type="entry name" value="ELFV_dehydrog"/>
    <property type="match status" value="1"/>
</dbReference>
<dbReference type="Gene3D" id="3.40.50.720">
    <property type="entry name" value="NAD(P)-binding Rossmann-like Domain"/>
    <property type="match status" value="1"/>
</dbReference>
<comment type="function">
    <text evidence="1">Catalyzes the reversible oxidative deamination of glutamate to alpha-ketoglutarate and ammonia.</text>
</comment>
<evidence type="ECO:0000256" key="5">
    <source>
        <dbReference type="PIRSR" id="PIRSR000188-1"/>
    </source>
</evidence>